<dbReference type="AlphaFoldDB" id="A0A3M6UPZ1"/>
<dbReference type="InterPro" id="IPR003347">
    <property type="entry name" value="JmjC_dom"/>
</dbReference>
<dbReference type="PANTHER" id="PTHR12461">
    <property type="entry name" value="HYPOXIA-INDUCIBLE FACTOR 1 ALPHA INHIBITOR-RELATED"/>
    <property type="match status" value="1"/>
</dbReference>
<sequence length="421" mass="48776">MTGSRTEIYFAISFVFVATFNASQGNLEGHLEPLFSHGKRLEVEVYDGFPTAEEFFRRFVDVEKPVLLRGAARLFPAFSLWNDEYFLSYTESEELLVTVEVDKKENRSAPGEDLSFADFVRDMHSSGKYMISSVPEFLRKDILLPFPIACHDITQGNLVHEILWFSSGGTKSVLHNDHAENIMCVFKGTKEFFLIDREYQEQVNVTERGYSEVDVDRVDLFKYPGLHKIEHHFAFIEPGDCLYVPFLWVHYVRSYDLNMAVNIWWRHGVKVNFRNCDTELGTTIEDLTFIGFGALHDAQEKLIRNRLFEAVKLRGDNISLKGLQGFFTQPDVLGHDVHWSEEMYNVLQKLFSVLDRTQDDKITSDDLSHLHQEDWEHVRVLVTDLTDLSMAENDMRDEEMISEAEQFGEAIEDESDLHTEL</sequence>
<dbReference type="Proteomes" id="UP000275408">
    <property type="component" value="Unassembled WGS sequence"/>
</dbReference>
<evidence type="ECO:0000259" key="1">
    <source>
        <dbReference type="PROSITE" id="PS51184"/>
    </source>
</evidence>
<reference evidence="2 3" key="1">
    <citation type="journal article" date="2018" name="Sci. Rep.">
        <title>Comparative analysis of the Pocillopora damicornis genome highlights role of immune system in coral evolution.</title>
        <authorList>
            <person name="Cunning R."/>
            <person name="Bay R.A."/>
            <person name="Gillette P."/>
            <person name="Baker A.C."/>
            <person name="Traylor-Knowles N."/>
        </authorList>
    </citation>
    <scope>NUCLEOTIDE SEQUENCE [LARGE SCALE GENOMIC DNA]</scope>
    <source>
        <strain evidence="2">RSMAS</strain>
        <tissue evidence="2">Whole animal</tissue>
    </source>
</reference>
<dbReference type="Gene3D" id="2.60.120.650">
    <property type="entry name" value="Cupin"/>
    <property type="match status" value="1"/>
</dbReference>
<dbReference type="PROSITE" id="PS51184">
    <property type="entry name" value="JMJC"/>
    <property type="match status" value="1"/>
</dbReference>
<keyword evidence="3" id="KW-1185">Reference proteome</keyword>
<proteinExistence type="predicted"/>
<dbReference type="SMART" id="SM00558">
    <property type="entry name" value="JmjC"/>
    <property type="match status" value="1"/>
</dbReference>
<comment type="caution">
    <text evidence="2">The sequence shown here is derived from an EMBL/GenBank/DDBJ whole genome shotgun (WGS) entry which is preliminary data.</text>
</comment>
<dbReference type="InterPro" id="IPR041667">
    <property type="entry name" value="Cupin_8"/>
</dbReference>
<organism evidence="2 3">
    <name type="scientific">Pocillopora damicornis</name>
    <name type="common">Cauliflower coral</name>
    <name type="synonym">Millepora damicornis</name>
    <dbReference type="NCBI Taxonomy" id="46731"/>
    <lineage>
        <taxon>Eukaryota</taxon>
        <taxon>Metazoa</taxon>
        <taxon>Cnidaria</taxon>
        <taxon>Anthozoa</taxon>
        <taxon>Hexacorallia</taxon>
        <taxon>Scleractinia</taxon>
        <taxon>Astrocoeniina</taxon>
        <taxon>Pocilloporidae</taxon>
        <taxon>Pocillopora</taxon>
    </lineage>
</organism>
<name>A0A3M6UPZ1_POCDA</name>
<dbReference type="OrthoDB" id="415358at2759"/>
<dbReference type="PANTHER" id="PTHR12461:SF18">
    <property type="entry name" value="JMJC DOMAIN-CONTAINING PROTEIN"/>
    <property type="match status" value="1"/>
</dbReference>
<dbReference type="Pfam" id="PF13621">
    <property type="entry name" value="Cupin_8"/>
    <property type="match status" value="1"/>
</dbReference>
<gene>
    <name evidence="2" type="ORF">pdam_00018722</name>
</gene>
<accession>A0A3M6UPZ1</accession>
<evidence type="ECO:0000313" key="2">
    <source>
        <dbReference type="EMBL" id="RMX55681.1"/>
    </source>
</evidence>
<protein>
    <recommendedName>
        <fullName evidence="1">JmjC domain-containing protein</fullName>
    </recommendedName>
</protein>
<dbReference type="SUPFAM" id="SSF51197">
    <property type="entry name" value="Clavaminate synthase-like"/>
    <property type="match status" value="1"/>
</dbReference>
<feature type="domain" description="JmjC" evidence="1">
    <location>
        <begin position="123"/>
        <end position="280"/>
    </location>
</feature>
<evidence type="ECO:0000313" key="3">
    <source>
        <dbReference type="Proteomes" id="UP000275408"/>
    </source>
</evidence>
<dbReference type="EMBL" id="RCHS01001025">
    <property type="protein sequence ID" value="RMX55681.1"/>
    <property type="molecule type" value="Genomic_DNA"/>
</dbReference>